<evidence type="ECO:0000256" key="2">
    <source>
        <dbReference type="SAM" id="Phobius"/>
    </source>
</evidence>
<evidence type="ECO:0000256" key="1">
    <source>
        <dbReference type="SAM" id="Coils"/>
    </source>
</evidence>
<keyword evidence="1" id="KW-0175">Coiled coil</keyword>
<accession>A0ABZ0H7P8</accession>
<keyword evidence="2" id="KW-0812">Transmembrane</keyword>
<proteinExistence type="predicted"/>
<reference evidence="3 4" key="1">
    <citation type="submission" date="2023-10" db="EMBL/GenBank/DDBJ databases">
        <title>SFO-1, KPC-2, NDM-1 were first reported in Portuguese citrobacter collected clinically.</title>
        <authorList>
            <person name="Guo K."/>
        </authorList>
    </citation>
    <scope>NUCLEOTIDE SEQUENCE [LARGE SCALE GENOMIC DNA]</scope>
    <source>
        <strain evidence="3 4">L2724hy</strain>
    </source>
</reference>
<feature type="transmembrane region" description="Helical" evidence="2">
    <location>
        <begin position="24"/>
        <end position="46"/>
    </location>
</feature>
<name>A0ABZ0H7P8_9ENTR</name>
<dbReference type="RefSeq" id="WP_126957552.1">
    <property type="nucleotide sequence ID" value="NZ_CP136601.1"/>
</dbReference>
<sequence>MLDFIRDIYASFRQTSLERVKSPFLGAFVFSWVGFNWQMLAILFFSTKDIEKRLVDINDSFGIGSLLLAPICTTALIVTLLPQINKFITWMQDKPNSDTVAMSLTSKIRIAELQQSLAESEARKKLADKKEERFIEDGIYSLKEEFEKTKNDLEKRNDDAKILLEEIRRLEGQLAKAESQLNVEQESKSQIQKELIIERENNRTLGDQIIKSTSELNKFKAELSLSKESYENSLKAYNELKKRNEITESSISYNHTRYPSLIKPASINGPYVLEFNKDAELYLNDLNKTLIIQKNSDYKTNKVNAHNDGL</sequence>
<gene>
    <name evidence="3" type="ORF">RY846_10735</name>
</gene>
<protein>
    <submittedName>
        <fullName evidence="3">Uncharacterized protein</fullName>
    </submittedName>
</protein>
<keyword evidence="2" id="KW-1133">Transmembrane helix</keyword>
<evidence type="ECO:0000313" key="3">
    <source>
        <dbReference type="EMBL" id="WOH45595.1"/>
    </source>
</evidence>
<feature type="coiled-coil region" evidence="1">
    <location>
        <begin position="110"/>
        <end position="194"/>
    </location>
</feature>
<organism evidence="3 4">
    <name type="scientific">Citrobacter portucalensis</name>
    <dbReference type="NCBI Taxonomy" id="1639133"/>
    <lineage>
        <taxon>Bacteria</taxon>
        <taxon>Pseudomonadati</taxon>
        <taxon>Pseudomonadota</taxon>
        <taxon>Gammaproteobacteria</taxon>
        <taxon>Enterobacterales</taxon>
        <taxon>Enterobacteriaceae</taxon>
        <taxon>Citrobacter</taxon>
        <taxon>Citrobacter freundii complex</taxon>
    </lineage>
</organism>
<keyword evidence="2" id="KW-0472">Membrane</keyword>
<dbReference type="Proteomes" id="UP001302613">
    <property type="component" value="Chromosome"/>
</dbReference>
<dbReference type="EMBL" id="CP136601">
    <property type="protein sequence ID" value="WOH45595.1"/>
    <property type="molecule type" value="Genomic_DNA"/>
</dbReference>
<feature type="transmembrane region" description="Helical" evidence="2">
    <location>
        <begin position="61"/>
        <end position="81"/>
    </location>
</feature>
<evidence type="ECO:0000313" key="4">
    <source>
        <dbReference type="Proteomes" id="UP001302613"/>
    </source>
</evidence>
<keyword evidence="4" id="KW-1185">Reference proteome</keyword>